<feature type="domain" description="SH3b" evidence="5">
    <location>
        <begin position="204"/>
        <end position="265"/>
    </location>
</feature>
<dbReference type="RefSeq" id="WP_055206139.1">
    <property type="nucleotide sequence ID" value="NZ_CZBO01000001.1"/>
</dbReference>
<keyword evidence="4" id="KW-0788">Thiol protease</keyword>
<feature type="domain" description="NlpC/P60" evidence="6">
    <location>
        <begin position="440"/>
        <end position="589"/>
    </location>
</feature>
<dbReference type="AlphaFoldDB" id="A0A174PZA3"/>
<dbReference type="Gene3D" id="3.90.1720.10">
    <property type="entry name" value="endopeptidase domain like (from Nostoc punctiforme)"/>
    <property type="match status" value="1"/>
</dbReference>
<dbReference type="EC" id="3.4.-.-" evidence="7"/>
<name>A0A174PZA3_9CLOT</name>
<feature type="domain" description="SH3b" evidence="5">
    <location>
        <begin position="44"/>
        <end position="108"/>
    </location>
</feature>
<dbReference type="PROSITE" id="PS51781">
    <property type="entry name" value="SH3B"/>
    <property type="match status" value="5"/>
</dbReference>
<dbReference type="InterPro" id="IPR052354">
    <property type="entry name" value="Cell_Wall_Dynamics_Protein"/>
</dbReference>
<dbReference type="EMBL" id="CZBO01000001">
    <property type="protein sequence ID" value="CUP64018.1"/>
    <property type="molecule type" value="Genomic_DNA"/>
</dbReference>
<dbReference type="PROSITE" id="PS51935">
    <property type="entry name" value="NLPC_P60"/>
    <property type="match status" value="1"/>
</dbReference>
<dbReference type="Proteomes" id="UP000095563">
    <property type="component" value="Unassembled WGS sequence"/>
</dbReference>
<evidence type="ECO:0000256" key="4">
    <source>
        <dbReference type="ARBA" id="ARBA00022807"/>
    </source>
</evidence>
<feature type="domain" description="SH3b" evidence="5">
    <location>
        <begin position="281"/>
        <end position="349"/>
    </location>
</feature>
<keyword evidence="3 7" id="KW-0378">Hydrolase</keyword>
<protein>
    <submittedName>
        <fullName evidence="7">NlpC/P60 family protein</fullName>
        <ecNumber evidence="7">3.4.-.-</ecNumber>
    </submittedName>
</protein>
<dbReference type="GO" id="GO:0008234">
    <property type="term" value="F:cysteine-type peptidase activity"/>
    <property type="evidence" value="ECO:0007669"/>
    <property type="project" value="UniProtKB-KW"/>
</dbReference>
<evidence type="ECO:0000256" key="2">
    <source>
        <dbReference type="ARBA" id="ARBA00022670"/>
    </source>
</evidence>
<dbReference type="SUPFAM" id="SSF54001">
    <property type="entry name" value="Cysteine proteinases"/>
    <property type="match status" value="1"/>
</dbReference>
<dbReference type="InterPro" id="IPR003646">
    <property type="entry name" value="SH3-like_bac-type"/>
</dbReference>
<proteinExistence type="inferred from homology"/>
<dbReference type="InterPro" id="IPR038765">
    <property type="entry name" value="Papain-like_cys_pep_sf"/>
</dbReference>
<dbReference type="Pfam" id="PF08239">
    <property type="entry name" value="SH3_3"/>
    <property type="match status" value="5"/>
</dbReference>
<gene>
    <name evidence="7" type="primary">ripA</name>
    <name evidence="7" type="ORF">ERS852568_00246</name>
</gene>
<dbReference type="SUPFAM" id="SSF50044">
    <property type="entry name" value="SH3-domain"/>
    <property type="match status" value="2"/>
</dbReference>
<dbReference type="GO" id="GO:0006508">
    <property type="term" value="P:proteolysis"/>
    <property type="evidence" value="ECO:0007669"/>
    <property type="project" value="UniProtKB-KW"/>
</dbReference>
<comment type="similarity">
    <text evidence="1">Belongs to the peptidase C40 family.</text>
</comment>
<reference evidence="7 8" key="1">
    <citation type="submission" date="2015-09" db="EMBL/GenBank/DDBJ databases">
        <authorList>
            <consortium name="Pathogen Informatics"/>
        </authorList>
    </citation>
    <scope>NUCLEOTIDE SEQUENCE [LARGE SCALE GENOMIC DNA]</scope>
    <source>
        <strain evidence="7 8">2789STDY5834956</strain>
    </source>
</reference>
<dbReference type="SMART" id="SM00287">
    <property type="entry name" value="SH3b"/>
    <property type="match status" value="5"/>
</dbReference>
<dbReference type="Gene3D" id="2.30.30.40">
    <property type="entry name" value="SH3 Domains"/>
    <property type="match status" value="5"/>
</dbReference>
<evidence type="ECO:0000256" key="3">
    <source>
        <dbReference type="ARBA" id="ARBA00022801"/>
    </source>
</evidence>
<sequence length="589" mass="63967">MDNKKKIMALVLATSAGTGAVLIQDGNVAHADDLHKSMLSEKMSNTGEVINISSCLRVRAKSNTSSEIIGYLYNGNKVNIKGKEGSFYKIDYEGKAGFVHEDYVKLGSNNSNNTNSSGKGKVVNISSSLRMRSGAGTNHSTIGYLYEGNTFDILGKSGDWYKIKANGKTGYVYGEYVEVIGSGHNNNNSNNTNNNNTNVNNKMGQVKNVSSSLRVRSGAGTNHSVVGYLSNGDKFKILEKSGSWYKINGNGTIGYVHGDYVAIIGESSNNNNNNSSNNNHETSEKSIGKVINISSNLRIRNAPSTNSSVVGYLLNGQTFNITGKSGSFYKINHNGTTGYVHQDYVQIVGSGNSSNSGNSNSGSESAVNQYGKLVNVSTSLRLRKEPNTSSSVIGYLVPGEVFKIVSKHGNWYKVNSNGKTGYASADYIRIVDKNSETSTSATTENLINILKAQIGSPYMWGGKGEFITTESIRMFKNTFPNEAAQGKYDIPSKYINSGYRAFDCSGLFYWGFKQIGINIGGSTYSQINNGREVSVNDARPGDLLFYGNLQHVGMYLGNGKWLEAPKSHDYVKIANVPWSRIGRVRRIIN</sequence>
<dbReference type="InterPro" id="IPR036028">
    <property type="entry name" value="SH3-like_dom_sf"/>
</dbReference>
<feature type="domain" description="SH3b" evidence="5">
    <location>
        <begin position="369"/>
        <end position="432"/>
    </location>
</feature>
<dbReference type="InterPro" id="IPR000064">
    <property type="entry name" value="NLP_P60_dom"/>
</dbReference>
<evidence type="ECO:0000313" key="8">
    <source>
        <dbReference type="Proteomes" id="UP000095563"/>
    </source>
</evidence>
<keyword evidence="2" id="KW-0645">Protease</keyword>
<dbReference type="PANTHER" id="PTHR34408:SF1">
    <property type="entry name" value="GLYCOSYL HYDROLASE FAMILY 19 DOMAIN-CONTAINING PROTEIN HI_1415"/>
    <property type="match status" value="1"/>
</dbReference>
<dbReference type="Pfam" id="PF00877">
    <property type="entry name" value="NLPC_P60"/>
    <property type="match status" value="1"/>
</dbReference>
<evidence type="ECO:0000313" key="7">
    <source>
        <dbReference type="EMBL" id="CUP64018.1"/>
    </source>
</evidence>
<feature type="domain" description="SH3b" evidence="5">
    <location>
        <begin position="118"/>
        <end position="181"/>
    </location>
</feature>
<accession>A0A174PZA3</accession>
<organism evidence="7 8">
    <name type="scientific">Clostridium baratii</name>
    <dbReference type="NCBI Taxonomy" id="1561"/>
    <lineage>
        <taxon>Bacteria</taxon>
        <taxon>Bacillati</taxon>
        <taxon>Bacillota</taxon>
        <taxon>Clostridia</taxon>
        <taxon>Eubacteriales</taxon>
        <taxon>Clostridiaceae</taxon>
        <taxon>Clostridium</taxon>
    </lineage>
</organism>
<evidence type="ECO:0000259" key="5">
    <source>
        <dbReference type="PROSITE" id="PS51781"/>
    </source>
</evidence>
<evidence type="ECO:0000259" key="6">
    <source>
        <dbReference type="PROSITE" id="PS51935"/>
    </source>
</evidence>
<evidence type="ECO:0000256" key="1">
    <source>
        <dbReference type="ARBA" id="ARBA00007074"/>
    </source>
</evidence>
<dbReference type="PANTHER" id="PTHR34408">
    <property type="entry name" value="FAMILY PROTEIN, PUTATIVE-RELATED"/>
    <property type="match status" value="1"/>
</dbReference>